<keyword evidence="9" id="KW-0479">Metal-binding</keyword>
<dbReference type="GO" id="GO:0004750">
    <property type="term" value="F:D-ribulose-phosphate 3-epimerase activity"/>
    <property type="evidence" value="ECO:0007669"/>
    <property type="project" value="UniProtKB-UniRule"/>
</dbReference>
<evidence type="ECO:0000313" key="14">
    <source>
        <dbReference type="EMBL" id="KAA0270116.1"/>
    </source>
</evidence>
<evidence type="ECO:0000313" key="13">
    <source>
        <dbReference type="EMBL" id="HAE0624990.1"/>
    </source>
</evidence>
<accession>A0A5A8KTC0</accession>
<comment type="cofactor">
    <cofactor evidence="6">
        <name>a divalent metal cation</name>
        <dbReference type="ChEBI" id="CHEBI:60240"/>
    </cofactor>
</comment>
<evidence type="ECO:0000256" key="7">
    <source>
        <dbReference type="ARBA" id="ARBA00004162"/>
    </source>
</evidence>
<comment type="subcellular location">
    <subcellularLocation>
        <location evidence="7">Cell membrane</location>
        <topology evidence="7">Single-pass membrane protein</topology>
    </subcellularLocation>
</comment>
<evidence type="ECO:0000256" key="4">
    <source>
        <dbReference type="ARBA" id="ARBA00001947"/>
    </source>
</evidence>
<dbReference type="PROSITE" id="PS01085">
    <property type="entry name" value="RIBUL_P_3_EPIMER_1"/>
    <property type="match status" value="1"/>
</dbReference>
<evidence type="ECO:0000313" key="15">
    <source>
        <dbReference type="Proteomes" id="UP000322430"/>
    </source>
</evidence>
<comment type="caution">
    <text evidence="14">The sequence shown here is derived from an EMBL/GenBank/DDBJ whole genome shotgun (WGS) entry which is preliminary data.</text>
</comment>
<dbReference type="Proteomes" id="UP000322430">
    <property type="component" value="Unassembled WGS sequence"/>
</dbReference>
<evidence type="ECO:0000256" key="10">
    <source>
        <dbReference type="ARBA" id="ARBA00023235"/>
    </source>
</evidence>
<dbReference type="FunFam" id="3.20.20.70:FF:000004">
    <property type="entry name" value="Ribulose-phosphate 3-epimerase"/>
    <property type="match status" value="1"/>
</dbReference>
<organism evidence="14 15">
    <name type="scientific">Salmonella infantis</name>
    <dbReference type="NCBI Taxonomy" id="595"/>
    <lineage>
        <taxon>Bacteria</taxon>
        <taxon>Pseudomonadati</taxon>
        <taxon>Pseudomonadota</taxon>
        <taxon>Gammaproteobacteria</taxon>
        <taxon>Enterobacterales</taxon>
        <taxon>Enterobacteriaceae</taxon>
        <taxon>Salmonella</taxon>
    </lineage>
</organism>
<dbReference type="GO" id="GO:0006098">
    <property type="term" value="P:pentose-phosphate shunt"/>
    <property type="evidence" value="ECO:0007669"/>
    <property type="project" value="UniProtKB-UniRule"/>
</dbReference>
<dbReference type="EC" id="5.1.3.1" evidence="11"/>
<comment type="cofactor">
    <cofactor evidence="5">
        <name>Fe(2+)</name>
        <dbReference type="ChEBI" id="CHEBI:29033"/>
    </cofactor>
</comment>
<dbReference type="InterPro" id="IPR013785">
    <property type="entry name" value="Aldolase_TIM"/>
</dbReference>
<evidence type="ECO:0000256" key="3">
    <source>
        <dbReference type="ARBA" id="ARBA00001941"/>
    </source>
</evidence>
<dbReference type="EMBL" id="VHLS01000003">
    <property type="protein sequence ID" value="KAA0270116.1"/>
    <property type="molecule type" value="Genomic_DNA"/>
</dbReference>
<reference evidence="12" key="1">
    <citation type="journal article" date="2018" name="Genome Biol.">
        <title>SKESA: strategic k-mer extension for scrupulous assemblies.</title>
        <authorList>
            <person name="Souvorov A."/>
            <person name="Agarwala R."/>
            <person name="Lipman D.J."/>
        </authorList>
    </citation>
    <scope>NUCLEOTIDE SEQUENCE</scope>
    <source>
        <strain evidence="12">Salmonella enterica</strain>
    </source>
</reference>
<dbReference type="NCBIfam" id="TIGR01163">
    <property type="entry name" value="rpe"/>
    <property type="match status" value="1"/>
</dbReference>
<comment type="cofactor">
    <cofactor evidence="3">
        <name>Co(2+)</name>
        <dbReference type="ChEBI" id="CHEBI:48828"/>
    </cofactor>
</comment>
<evidence type="ECO:0000256" key="11">
    <source>
        <dbReference type="NCBIfam" id="TIGR01163"/>
    </source>
</evidence>
<dbReference type="GO" id="GO:0046872">
    <property type="term" value="F:metal ion binding"/>
    <property type="evidence" value="ECO:0007669"/>
    <property type="project" value="UniProtKB-KW"/>
</dbReference>
<gene>
    <name evidence="14" type="primary">rpe</name>
    <name evidence="14" type="ORF">FKB17_07450</name>
    <name evidence="13" type="ORF">G2769_13525</name>
    <name evidence="12" type="ORF">GB361_13605</name>
</gene>
<dbReference type="EMBL" id="DAAQRZ010000012">
    <property type="protein sequence ID" value="HAE0624990.1"/>
    <property type="molecule type" value="Genomic_DNA"/>
</dbReference>
<evidence type="ECO:0000256" key="8">
    <source>
        <dbReference type="ARBA" id="ARBA00009541"/>
    </source>
</evidence>
<dbReference type="InterPro" id="IPR000056">
    <property type="entry name" value="Ribul_P_3_epim-like"/>
</dbReference>
<comment type="cofactor">
    <cofactor evidence="2">
        <name>Mn(2+)</name>
        <dbReference type="ChEBI" id="CHEBI:29035"/>
    </cofactor>
</comment>
<evidence type="ECO:0000256" key="2">
    <source>
        <dbReference type="ARBA" id="ARBA00001936"/>
    </source>
</evidence>
<evidence type="ECO:0000256" key="5">
    <source>
        <dbReference type="ARBA" id="ARBA00001954"/>
    </source>
</evidence>
<reference evidence="12" key="3">
    <citation type="submission" date="2019-10" db="EMBL/GenBank/DDBJ databases">
        <authorList>
            <consortium name="NCBI Pathogen Detection Project"/>
        </authorList>
    </citation>
    <scope>NUCLEOTIDE SEQUENCE</scope>
    <source>
        <strain evidence="12">Salmonella enterica</strain>
    </source>
</reference>
<evidence type="ECO:0000256" key="9">
    <source>
        <dbReference type="ARBA" id="ARBA00022723"/>
    </source>
</evidence>
<evidence type="ECO:0000256" key="1">
    <source>
        <dbReference type="ARBA" id="ARBA00001782"/>
    </source>
</evidence>
<comment type="similarity">
    <text evidence="8">Belongs to the ribulose-phosphate 3-epimerase family.</text>
</comment>
<dbReference type="Gene3D" id="3.20.20.70">
    <property type="entry name" value="Aldolase class I"/>
    <property type="match status" value="1"/>
</dbReference>
<evidence type="ECO:0000256" key="6">
    <source>
        <dbReference type="ARBA" id="ARBA00001968"/>
    </source>
</evidence>
<evidence type="ECO:0000313" key="12">
    <source>
        <dbReference type="EMBL" id="HAB6188437.1"/>
    </source>
</evidence>
<dbReference type="CDD" id="cd00429">
    <property type="entry name" value="RPE"/>
    <property type="match status" value="1"/>
</dbReference>
<proteinExistence type="inferred from homology"/>
<keyword evidence="10 14" id="KW-0413">Isomerase</keyword>
<comment type="catalytic activity">
    <reaction evidence="1">
        <text>D-ribulose 5-phosphate = D-xylulose 5-phosphate</text>
        <dbReference type="Rhea" id="RHEA:13677"/>
        <dbReference type="ChEBI" id="CHEBI:57737"/>
        <dbReference type="ChEBI" id="CHEBI:58121"/>
        <dbReference type="EC" id="5.1.3.1"/>
    </reaction>
</comment>
<dbReference type="SUPFAM" id="SSF51366">
    <property type="entry name" value="Ribulose-phoshate binding barrel"/>
    <property type="match status" value="1"/>
</dbReference>
<reference evidence="14 15" key="2">
    <citation type="journal article" date="2019" name="Int. J. Food Microbiol.">
        <title>Non-typhoidal Salmonella contamination in egg shells and contents from retail in Western Australia: Serovar diversity, multilocus sequence types, and phenotypic and genomic characterizations of antimicrobial resistance.</title>
        <authorList>
            <person name="Sodagari H.R."/>
            <person name="Mohammed A.B."/>
            <person name="Wang P."/>
            <person name="O'Dea M."/>
            <person name="Abraham S."/>
            <person name="Robertson I."/>
            <person name="Habib I."/>
        </authorList>
    </citation>
    <scope>NUCLEOTIDE SEQUENCE [LARGE SCALE GENOMIC DNA]</scope>
    <source>
        <strain evidence="14 15">RS45-4</strain>
    </source>
</reference>
<dbReference type="PANTHER" id="PTHR11749">
    <property type="entry name" value="RIBULOSE-5-PHOSPHATE-3-EPIMERASE"/>
    <property type="match status" value="1"/>
</dbReference>
<comment type="cofactor">
    <cofactor evidence="4">
        <name>Zn(2+)</name>
        <dbReference type="ChEBI" id="CHEBI:29105"/>
    </cofactor>
</comment>
<sequence length="217" mass="23975">MAQILPSVFGANILRLQEEIQFLETEKTEILHVDLMDGTYVSNIAFGPNQIAAMKKASSMTFDVHMMLANPERHIDDVIKTGAEMISVHYESTPHVHYIIQKIKKAGRKAGVVLNPGTPEHVIEYLLDDIDYVLIMTINPGQPGQPGQTFIEKSLEKIRNTKKMVAGRNIQIEVDGGVNAEIAKKVKEAGADLIVVGGALFNDAPRESYQKLRAAIQ</sequence>
<dbReference type="GO" id="GO:0005886">
    <property type="term" value="C:plasma membrane"/>
    <property type="evidence" value="ECO:0007669"/>
    <property type="project" value="UniProtKB-SubCell"/>
</dbReference>
<dbReference type="NCBIfam" id="NF004076">
    <property type="entry name" value="PRK05581.1-4"/>
    <property type="match status" value="1"/>
</dbReference>
<dbReference type="AlphaFoldDB" id="A0A5A8KTC0"/>
<dbReference type="EMBL" id="DAAHIL010000009">
    <property type="protein sequence ID" value="HAB6188437.1"/>
    <property type="molecule type" value="Genomic_DNA"/>
</dbReference>
<protein>
    <recommendedName>
        <fullName evidence="11">Ribulose-phosphate 3-epimerase</fullName>
        <ecNumber evidence="11">5.1.3.1</ecNumber>
    </recommendedName>
</protein>
<dbReference type="InterPro" id="IPR011060">
    <property type="entry name" value="RibuloseP-bd_barrel"/>
</dbReference>
<dbReference type="InterPro" id="IPR026019">
    <property type="entry name" value="Ribul_P_3_epim"/>
</dbReference>
<dbReference type="GO" id="GO:0005737">
    <property type="term" value="C:cytoplasm"/>
    <property type="evidence" value="ECO:0007669"/>
    <property type="project" value="UniProtKB-ARBA"/>
</dbReference>
<dbReference type="GO" id="GO:0005975">
    <property type="term" value="P:carbohydrate metabolic process"/>
    <property type="evidence" value="ECO:0007669"/>
    <property type="project" value="InterPro"/>
</dbReference>
<dbReference type="Pfam" id="PF00834">
    <property type="entry name" value="Ribul_P_3_epim"/>
    <property type="match status" value="1"/>
</dbReference>
<dbReference type="RefSeq" id="WP_045160210.1">
    <property type="nucleotide sequence ID" value="NZ_CP121075.1"/>
</dbReference>
<name>A0A5A8KTC0_SALIN</name>